<protein>
    <submittedName>
        <fullName evidence="2">MFS transporter</fullName>
    </submittedName>
</protein>
<dbReference type="Proteomes" id="UP000293637">
    <property type="component" value="Unassembled WGS sequence"/>
</dbReference>
<organism evidence="2 3">
    <name type="scientific">Staphylococcus lugdunensis</name>
    <dbReference type="NCBI Taxonomy" id="28035"/>
    <lineage>
        <taxon>Bacteria</taxon>
        <taxon>Bacillati</taxon>
        <taxon>Bacillota</taxon>
        <taxon>Bacilli</taxon>
        <taxon>Bacillales</taxon>
        <taxon>Staphylococcaceae</taxon>
        <taxon>Staphylococcus</taxon>
    </lineage>
</organism>
<keyword evidence="1" id="KW-1133">Transmembrane helix</keyword>
<accession>A0A4Q9W063</accession>
<evidence type="ECO:0000313" key="2">
    <source>
        <dbReference type="EMBL" id="TBW68147.1"/>
    </source>
</evidence>
<keyword evidence="1" id="KW-0472">Membrane</keyword>
<proteinExistence type="predicted"/>
<dbReference type="EMBL" id="SCHB01000273">
    <property type="protein sequence ID" value="TBW68147.1"/>
    <property type="molecule type" value="Genomic_DNA"/>
</dbReference>
<name>A0A4Q9W063_STALU</name>
<evidence type="ECO:0000256" key="1">
    <source>
        <dbReference type="SAM" id="Phobius"/>
    </source>
</evidence>
<dbReference type="AlphaFoldDB" id="A0A4Q9W063"/>
<feature type="non-terminal residue" evidence="2">
    <location>
        <position position="144"/>
    </location>
</feature>
<feature type="transmembrane region" description="Helical" evidence="1">
    <location>
        <begin position="33"/>
        <end position="52"/>
    </location>
</feature>
<feature type="transmembrane region" description="Helical" evidence="1">
    <location>
        <begin position="6"/>
        <end position="26"/>
    </location>
</feature>
<sequence>PFTISLHFYLFFFIGVIVTGFIKMFIYSVVGAGVLGTLGSSALLYVSVHWMILHDIVNIHLLYIQGFLLGFGASMTLVSGAMATLLDGDLLQAGQRSQTMHTIRNYAAAFLVPVIAYLIKYNIQKGTQSVYTENITNTSIYIKR</sequence>
<comment type="caution">
    <text evidence="2">The sequence shown here is derived from an EMBL/GenBank/DDBJ whole genome shotgun (WGS) entry which is preliminary data.</text>
</comment>
<feature type="transmembrane region" description="Helical" evidence="1">
    <location>
        <begin position="64"/>
        <end position="86"/>
    </location>
</feature>
<feature type="non-terminal residue" evidence="2">
    <location>
        <position position="1"/>
    </location>
</feature>
<gene>
    <name evidence="2" type="ORF">EQ812_13805</name>
</gene>
<keyword evidence="1" id="KW-0812">Transmembrane</keyword>
<feature type="transmembrane region" description="Helical" evidence="1">
    <location>
        <begin position="106"/>
        <end position="123"/>
    </location>
</feature>
<reference evidence="2 3" key="1">
    <citation type="journal article" date="2019" name="Sci. Transl. Med.">
        <title>Quorum sensing between bacterial species on the skin protects against epidermal injury in atopic dermatitis.</title>
        <authorList>
            <person name="Williams M.R."/>
        </authorList>
    </citation>
    <scope>NUCLEOTIDE SEQUENCE [LARGE SCALE GENOMIC DNA]</scope>
    <source>
        <strain evidence="2 3">E7</strain>
    </source>
</reference>
<evidence type="ECO:0000313" key="3">
    <source>
        <dbReference type="Proteomes" id="UP000293637"/>
    </source>
</evidence>